<evidence type="ECO:0000313" key="4">
    <source>
        <dbReference type="Proteomes" id="UP001497525"/>
    </source>
</evidence>
<dbReference type="SMART" id="SM00174">
    <property type="entry name" value="RHO"/>
    <property type="match status" value="1"/>
</dbReference>
<organism evidence="3 4">
    <name type="scientific">Calicophoron daubneyi</name>
    <name type="common">Rumen fluke</name>
    <name type="synonym">Paramphistomum daubneyi</name>
    <dbReference type="NCBI Taxonomy" id="300641"/>
    <lineage>
        <taxon>Eukaryota</taxon>
        <taxon>Metazoa</taxon>
        <taxon>Spiralia</taxon>
        <taxon>Lophotrochozoa</taxon>
        <taxon>Platyhelminthes</taxon>
        <taxon>Trematoda</taxon>
        <taxon>Digenea</taxon>
        <taxon>Plagiorchiida</taxon>
        <taxon>Pronocephalata</taxon>
        <taxon>Paramphistomoidea</taxon>
        <taxon>Paramphistomidae</taxon>
        <taxon>Calicophoron</taxon>
    </lineage>
</organism>
<dbReference type="PANTHER" id="PTHR47977">
    <property type="entry name" value="RAS-RELATED PROTEIN RAB"/>
    <property type="match status" value="1"/>
</dbReference>
<dbReference type="PRINTS" id="PR00449">
    <property type="entry name" value="RASTRNSFRMNG"/>
</dbReference>
<gene>
    <name evidence="3" type="ORF">CDAUBV1_LOCUS15903</name>
</gene>
<dbReference type="NCBIfam" id="TIGR00231">
    <property type="entry name" value="small_GTP"/>
    <property type="match status" value="1"/>
</dbReference>
<dbReference type="AlphaFoldDB" id="A0AAV2U064"/>
<dbReference type="PROSITE" id="PS51421">
    <property type="entry name" value="RAS"/>
    <property type="match status" value="1"/>
</dbReference>
<dbReference type="CDD" id="cd01861">
    <property type="entry name" value="Rab6"/>
    <property type="match status" value="1"/>
</dbReference>
<dbReference type="Pfam" id="PF00071">
    <property type="entry name" value="Ras"/>
    <property type="match status" value="1"/>
</dbReference>
<protein>
    <submittedName>
        <fullName evidence="3">Uncharacterized protein</fullName>
    </submittedName>
</protein>
<dbReference type="PROSITE" id="PS51420">
    <property type="entry name" value="RHO"/>
    <property type="match status" value="1"/>
</dbReference>
<dbReference type="FunFam" id="3.40.50.300:FF:000823">
    <property type="entry name" value="Small GTPase RAB, putative"/>
    <property type="match status" value="1"/>
</dbReference>
<name>A0AAV2U064_CALDB</name>
<dbReference type="InterPro" id="IPR005225">
    <property type="entry name" value="Small_GTP-bd"/>
</dbReference>
<keyword evidence="2" id="KW-0342">GTP-binding</keyword>
<dbReference type="InterPro" id="IPR027417">
    <property type="entry name" value="P-loop_NTPase"/>
</dbReference>
<dbReference type="PROSITE" id="PS51419">
    <property type="entry name" value="RAB"/>
    <property type="match status" value="1"/>
</dbReference>
<dbReference type="InterPro" id="IPR050227">
    <property type="entry name" value="Rab"/>
</dbReference>
<sequence>MQNKRSPALSKMHDFPVPKTKCVFVGEQNSGKTCIILRFIHDIFDPTYHATIGIDFLSKTVCVGQKAVRLQIWDTAGQERFKSLVPSYIRDSEVAIVVYDITSRKSFDKTTGWIKHIREERSDKSIVFLVGNKTDLEGQRVVTTEEGEKLAQMENVIFFETSAKANKGINLLFKRVAEEILKRDWLMTSANKLSFEDQEPSLKKKWRCRCF</sequence>
<dbReference type="Proteomes" id="UP001497525">
    <property type="component" value="Unassembled WGS sequence"/>
</dbReference>
<evidence type="ECO:0000313" key="3">
    <source>
        <dbReference type="EMBL" id="CAL5140595.1"/>
    </source>
</evidence>
<dbReference type="GO" id="GO:0005525">
    <property type="term" value="F:GTP binding"/>
    <property type="evidence" value="ECO:0007669"/>
    <property type="project" value="UniProtKB-KW"/>
</dbReference>
<dbReference type="InterPro" id="IPR001806">
    <property type="entry name" value="Small_GTPase"/>
</dbReference>
<proteinExistence type="predicted"/>
<dbReference type="SUPFAM" id="SSF52540">
    <property type="entry name" value="P-loop containing nucleoside triphosphate hydrolases"/>
    <property type="match status" value="1"/>
</dbReference>
<dbReference type="GO" id="GO:0003924">
    <property type="term" value="F:GTPase activity"/>
    <property type="evidence" value="ECO:0007669"/>
    <property type="project" value="InterPro"/>
</dbReference>
<dbReference type="SMART" id="SM00173">
    <property type="entry name" value="RAS"/>
    <property type="match status" value="1"/>
</dbReference>
<accession>A0AAV2U064</accession>
<evidence type="ECO:0000256" key="1">
    <source>
        <dbReference type="ARBA" id="ARBA00022741"/>
    </source>
</evidence>
<dbReference type="SMART" id="SM00176">
    <property type="entry name" value="RAN"/>
    <property type="match status" value="1"/>
</dbReference>
<comment type="caution">
    <text evidence="3">The sequence shown here is derived from an EMBL/GenBank/DDBJ whole genome shotgun (WGS) entry which is preliminary data.</text>
</comment>
<dbReference type="Gene3D" id="3.40.50.300">
    <property type="entry name" value="P-loop containing nucleotide triphosphate hydrolases"/>
    <property type="match status" value="1"/>
</dbReference>
<evidence type="ECO:0000256" key="2">
    <source>
        <dbReference type="ARBA" id="ARBA00023134"/>
    </source>
</evidence>
<dbReference type="EMBL" id="CAXLJL010000745">
    <property type="protein sequence ID" value="CAL5140595.1"/>
    <property type="molecule type" value="Genomic_DNA"/>
</dbReference>
<reference evidence="3" key="1">
    <citation type="submission" date="2024-06" db="EMBL/GenBank/DDBJ databases">
        <authorList>
            <person name="Liu X."/>
            <person name="Lenzi L."/>
            <person name="Haldenby T S."/>
            <person name="Uol C."/>
        </authorList>
    </citation>
    <scope>NUCLEOTIDE SEQUENCE</scope>
</reference>
<dbReference type="SMART" id="SM00175">
    <property type="entry name" value="RAB"/>
    <property type="match status" value="1"/>
</dbReference>
<keyword evidence="1" id="KW-0547">Nucleotide-binding</keyword>